<comment type="caution">
    <text evidence="2">The sequence shown here is derived from an EMBL/GenBank/DDBJ whole genome shotgun (WGS) entry which is preliminary data.</text>
</comment>
<feature type="compositionally biased region" description="Basic and acidic residues" evidence="1">
    <location>
        <begin position="128"/>
        <end position="149"/>
    </location>
</feature>
<accession>A0A6G1CJN4</accession>
<organism evidence="2 3">
    <name type="scientific">Oryza meyeriana var. granulata</name>
    <dbReference type="NCBI Taxonomy" id="110450"/>
    <lineage>
        <taxon>Eukaryota</taxon>
        <taxon>Viridiplantae</taxon>
        <taxon>Streptophyta</taxon>
        <taxon>Embryophyta</taxon>
        <taxon>Tracheophyta</taxon>
        <taxon>Spermatophyta</taxon>
        <taxon>Magnoliopsida</taxon>
        <taxon>Liliopsida</taxon>
        <taxon>Poales</taxon>
        <taxon>Poaceae</taxon>
        <taxon>BOP clade</taxon>
        <taxon>Oryzoideae</taxon>
        <taxon>Oryzeae</taxon>
        <taxon>Oryzinae</taxon>
        <taxon>Oryza</taxon>
        <taxon>Oryza meyeriana</taxon>
    </lineage>
</organism>
<protein>
    <submittedName>
        <fullName evidence="2">Uncharacterized protein</fullName>
    </submittedName>
</protein>
<reference evidence="2 3" key="1">
    <citation type="submission" date="2019-11" db="EMBL/GenBank/DDBJ databases">
        <title>Whole genome sequence of Oryza granulata.</title>
        <authorList>
            <person name="Li W."/>
        </authorList>
    </citation>
    <scope>NUCLEOTIDE SEQUENCE [LARGE SCALE GENOMIC DNA]</scope>
    <source>
        <strain evidence="3">cv. Menghai</strain>
        <tissue evidence="2">Leaf</tissue>
    </source>
</reference>
<gene>
    <name evidence="2" type="ORF">E2562_025917</name>
</gene>
<dbReference type="AlphaFoldDB" id="A0A6G1CJN4"/>
<evidence type="ECO:0000313" key="3">
    <source>
        <dbReference type="Proteomes" id="UP000479710"/>
    </source>
</evidence>
<name>A0A6G1CJN4_9ORYZ</name>
<dbReference type="EMBL" id="SPHZ02000009">
    <property type="protein sequence ID" value="KAF0899974.1"/>
    <property type="molecule type" value="Genomic_DNA"/>
</dbReference>
<evidence type="ECO:0000313" key="2">
    <source>
        <dbReference type="EMBL" id="KAF0899974.1"/>
    </source>
</evidence>
<sequence>MPLAISSAGRPSARARLVVVLAGAAPARTATVPLRPLFPSAATAGRFARGGRGDGKLGGGGGARLAGPGIYTALRRPTSKNKNSPFHSSGGAAVLCLARRAFGEGDGDDGDAGAHRVDGNTEGAGAGGDHHNAEKACDLTKDKGTEGRA</sequence>
<proteinExistence type="predicted"/>
<keyword evidence="3" id="KW-1185">Reference proteome</keyword>
<feature type="region of interest" description="Disordered" evidence="1">
    <location>
        <begin position="106"/>
        <end position="149"/>
    </location>
</feature>
<dbReference type="Proteomes" id="UP000479710">
    <property type="component" value="Unassembled WGS sequence"/>
</dbReference>
<feature type="region of interest" description="Disordered" evidence="1">
    <location>
        <begin position="45"/>
        <end position="64"/>
    </location>
</feature>
<evidence type="ECO:0000256" key="1">
    <source>
        <dbReference type="SAM" id="MobiDB-lite"/>
    </source>
</evidence>